<dbReference type="UniPathway" id="UPA00067">
    <property type="reaction ID" value="UER00122"/>
</dbReference>
<dbReference type="GO" id="GO:0019491">
    <property type="term" value="P:ectoine biosynthetic process"/>
    <property type="evidence" value="ECO:0007669"/>
    <property type="project" value="UniProtKB-UniPathway"/>
</dbReference>
<dbReference type="InterPro" id="IPR016181">
    <property type="entry name" value="Acyl_CoA_acyltransferase"/>
</dbReference>
<dbReference type="Proteomes" id="UP000261905">
    <property type="component" value="Unassembled WGS sequence"/>
</dbReference>
<evidence type="ECO:0000256" key="7">
    <source>
        <dbReference type="ARBA" id="ARBA00023315"/>
    </source>
</evidence>
<feature type="domain" description="N-acetyltransferase" evidence="10">
    <location>
        <begin position="9"/>
        <end position="156"/>
    </location>
</feature>
<evidence type="ECO:0000256" key="4">
    <source>
        <dbReference type="ARBA" id="ARBA00012355"/>
    </source>
</evidence>
<dbReference type="NCBIfam" id="TIGR02406">
    <property type="entry name" value="ectoine_EctA"/>
    <property type="match status" value="1"/>
</dbReference>
<evidence type="ECO:0000259" key="10">
    <source>
        <dbReference type="PROSITE" id="PS51186"/>
    </source>
</evidence>
<dbReference type="InterPro" id="IPR000182">
    <property type="entry name" value="GNAT_dom"/>
</dbReference>
<evidence type="ECO:0000256" key="6">
    <source>
        <dbReference type="ARBA" id="ARBA00022679"/>
    </source>
</evidence>
<comment type="caution">
    <text evidence="11">The sequence shown here is derived from an EMBL/GenBank/DDBJ whole genome shotgun (WGS) entry which is preliminary data.</text>
</comment>
<comment type="similarity">
    <text evidence="3 9">Belongs to the acetyltransferase family. EctA subfamily.</text>
</comment>
<dbReference type="Gene3D" id="3.40.630.30">
    <property type="match status" value="1"/>
</dbReference>
<comment type="pathway">
    <text evidence="2 9">Amine and polyamine biosynthesis; ectoine biosynthesis; L-ectoine from L-aspartate 4-semialdehyde: step 2/3.</text>
</comment>
<name>A0A371PLI9_9BACL</name>
<evidence type="ECO:0000256" key="8">
    <source>
        <dbReference type="ARBA" id="ARBA00048924"/>
    </source>
</evidence>
<dbReference type="Pfam" id="PF00583">
    <property type="entry name" value="Acetyltransf_1"/>
    <property type="match status" value="1"/>
</dbReference>
<dbReference type="EC" id="2.3.1.178" evidence="4 9"/>
<keyword evidence="12" id="KW-1185">Reference proteome</keyword>
<evidence type="ECO:0000256" key="1">
    <source>
        <dbReference type="ARBA" id="ARBA00003741"/>
    </source>
</evidence>
<proteinExistence type="inferred from homology"/>
<keyword evidence="6 9" id="KW-0808">Transferase</keyword>
<keyword evidence="7 9" id="KW-0012">Acyltransferase</keyword>
<evidence type="ECO:0000313" key="12">
    <source>
        <dbReference type="Proteomes" id="UP000261905"/>
    </source>
</evidence>
<dbReference type="InterPro" id="IPR012772">
    <property type="entry name" value="Ectoine_EctA"/>
</dbReference>
<dbReference type="SUPFAM" id="SSF55729">
    <property type="entry name" value="Acyl-CoA N-acyltransferases (Nat)"/>
    <property type="match status" value="1"/>
</dbReference>
<gene>
    <name evidence="9 11" type="primary">ectA</name>
    <name evidence="11" type="ORF">DX130_08600</name>
</gene>
<evidence type="ECO:0000256" key="9">
    <source>
        <dbReference type="RuleBase" id="RU365045"/>
    </source>
</evidence>
<sequence>MNGSHASKVIYRKPTIEDGQGIWKLVKRAGGLDVNSAYCYLMLCDMFSETCCIAEQDGRMCGFLSAFRKPEQPDTLFVWQIAVDPVRRGNGIGSLLLKEVISRNSNDTIHYIEATISPGNMASRSLFVSMARELESECKISERYEASMFPEAHETELMFRIGPIAMDN</sequence>
<reference evidence="11 12" key="1">
    <citation type="submission" date="2018-08" db="EMBL/GenBank/DDBJ databases">
        <title>Paenibacillus sp. M4BSY-1, whole genome shotgun sequence.</title>
        <authorList>
            <person name="Tuo L."/>
        </authorList>
    </citation>
    <scope>NUCLEOTIDE SEQUENCE [LARGE SCALE GENOMIC DNA]</scope>
    <source>
        <strain evidence="11 12">M4BSY-1</strain>
    </source>
</reference>
<dbReference type="OrthoDB" id="2436196at2"/>
<evidence type="ECO:0000256" key="5">
    <source>
        <dbReference type="ARBA" id="ARBA00017935"/>
    </source>
</evidence>
<comment type="catalytic activity">
    <reaction evidence="8 9">
        <text>L-2,4-diaminobutanoate + acetyl-CoA = (2S)-4-acetamido-2-aminobutanoate + CoA + H(+)</text>
        <dbReference type="Rhea" id="RHEA:16901"/>
        <dbReference type="ChEBI" id="CHEBI:15378"/>
        <dbReference type="ChEBI" id="CHEBI:57287"/>
        <dbReference type="ChEBI" id="CHEBI:57288"/>
        <dbReference type="ChEBI" id="CHEBI:58761"/>
        <dbReference type="ChEBI" id="CHEBI:58929"/>
        <dbReference type="EC" id="2.3.1.178"/>
    </reaction>
</comment>
<accession>A0A371PLI9</accession>
<dbReference type="GO" id="GO:0033816">
    <property type="term" value="F:diaminobutyrate acetyltransferase activity"/>
    <property type="evidence" value="ECO:0007669"/>
    <property type="project" value="UniProtKB-EC"/>
</dbReference>
<protein>
    <recommendedName>
        <fullName evidence="5 9">L-2,4-diaminobutyric acid acetyltransferase</fullName>
        <shortName evidence="9">DABA acetyltransferase</shortName>
        <ecNumber evidence="4 9">2.3.1.178</ecNumber>
    </recommendedName>
</protein>
<organism evidence="11 12">
    <name type="scientific">Paenibacillus paeoniae</name>
    <dbReference type="NCBI Taxonomy" id="2292705"/>
    <lineage>
        <taxon>Bacteria</taxon>
        <taxon>Bacillati</taxon>
        <taxon>Bacillota</taxon>
        <taxon>Bacilli</taxon>
        <taxon>Bacillales</taxon>
        <taxon>Paenibacillaceae</taxon>
        <taxon>Paenibacillus</taxon>
    </lineage>
</organism>
<dbReference type="RefSeq" id="WP_116044397.1">
    <property type="nucleotide sequence ID" value="NZ_QUBQ01000001.1"/>
</dbReference>
<dbReference type="AlphaFoldDB" id="A0A371PLI9"/>
<evidence type="ECO:0000256" key="2">
    <source>
        <dbReference type="ARBA" id="ARBA00004978"/>
    </source>
</evidence>
<dbReference type="PROSITE" id="PS51186">
    <property type="entry name" value="GNAT"/>
    <property type="match status" value="1"/>
</dbReference>
<dbReference type="EMBL" id="QUBQ01000001">
    <property type="protein sequence ID" value="REK77051.1"/>
    <property type="molecule type" value="Genomic_DNA"/>
</dbReference>
<comment type="function">
    <text evidence="1 9">Catalyzes the acetylation of L-2,4-diaminobutyrate (DABA) to gamma-N-acetyl-alpha,gamma-diaminobutyric acid (ADABA) with acetyl coenzyme A.</text>
</comment>
<evidence type="ECO:0000313" key="11">
    <source>
        <dbReference type="EMBL" id="REK77051.1"/>
    </source>
</evidence>
<dbReference type="CDD" id="cd04301">
    <property type="entry name" value="NAT_SF"/>
    <property type="match status" value="1"/>
</dbReference>
<evidence type="ECO:0000256" key="3">
    <source>
        <dbReference type="ARBA" id="ARBA00010712"/>
    </source>
</evidence>